<dbReference type="GO" id="GO:0004672">
    <property type="term" value="F:protein kinase activity"/>
    <property type="evidence" value="ECO:0007669"/>
    <property type="project" value="UniProtKB-ARBA"/>
</dbReference>
<dbReference type="SUPFAM" id="SSF47226">
    <property type="entry name" value="Histidine-containing phosphotransfer domain, HPT domain"/>
    <property type="match status" value="1"/>
</dbReference>
<keyword evidence="5" id="KW-1185">Reference proteome</keyword>
<evidence type="ECO:0000256" key="1">
    <source>
        <dbReference type="ARBA" id="ARBA00023012"/>
    </source>
</evidence>
<accession>A0A1X7G011</accession>
<dbReference type="STRING" id="941907.SAMN06295910_0673"/>
<dbReference type="InterPro" id="IPR008207">
    <property type="entry name" value="Sig_transdc_His_kin_Hpt_dom"/>
</dbReference>
<protein>
    <submittedName>
        <fullName evidence="4">HPt (Histidine-containing phosphotransfer) domain-containing protein</fullName>
    </submittedName>
</protein>
<reference evidence="5" key="1">
    <citation type="submission" date="2017-04" db="EMBL/GenBank/DDBJ databases">
        <authorList>
            <person name="Varghese N."/>
            <person name="Submissions S."/>
        </authorList>
    </citation>
    <scope>NUCLEOTIDE SEQUENCE [LARGE SCALE GENOMIC DNA]</scope>
    <source>
        <strain evidence="5">Dd16</strain>
    </source>
</reference>
<evidence type="ECO:0000313" key="4">
    <source>
        <dbReference type="EMBL" id="SMF61681.1"/>
    </source>
</evidence>
<dbReference type="Proteomes" id="UP000192934">
    <property type="component" value="Chromosome I"/>
</dbReference>
<evidence type="ECO:0000256" key="2">
    <source>
        <dbReference type="PROSITE-ProRule" id="PRU00110"/>
    </source>
</evidence>
<dbReference type="PROSITE" id="PS50894">
    <property type="entry name" value="HPT"/>
    <property type="match status" value="1"/>
</dbReference>
<proteinExistence type="predicted"/>
<dbReference type="OrthoDB" id="7448591at2"/>
<comment type="caution">
    <text evidence="2">Lacks conserved residue(s) required for the propagation of feature annotation.</text>
</comment>
<evidence type="ECO:0000259" key="3">
    <source>
        <dbReference type="PROSITE" id="PS50894"/>
    </source>
</evidence>
<name>A0A1X7G011_9SPHN</name>
<dbReference type="EMBL" id="LT840185">
    <property type="protein sequence ID" value="SMF61681.1"/>
    <property type="molecule type" value="Genomic_DNA"/>
</dbReference>
<gene>
    <name evidence="4" type="ORF">SAMN06295910_0673</name>
</gene>
<dbReference type="Pfam" id="PF01627">
    <property type="entry name" value="Hpt"/>
    <property type="match status" value="1"/>
</dbReference>
<dbReference type="InterPro" id="IPR036641">
    <property type="entry name" value="HPT_dom_sf"/>
</dbReference>
<dbReference type="AlphaFoldDB" id="A0A1X7G011"/>
<evidence type="ECO:0000313" key="5">
    <source>
        <dbReference type="Proteomes" id="UP000192934"/>
    </source>
</evidence>
<sequence>MQDSDSSIIDWDIFARARAEMGPGFIRILGYFREDGETAIERIEQAMRRRDAAALVRPAQTLETGAHELGAAPLSELAETIETTARRAIEMRVFPDELIPAVSRLRPLYRETVDLVEREVNPLAERRRVRG</sequence>
<organism evidence="4 5">
    <name type="scientific">Allosphingosinicella indica</name>
    <dbReference type="NCBI Taxonomy" id="941907"/>
    <lineage>
        <taxon>Bacteria</taxon>
        <taxon>Pseudomonadati</taxon>
        <taxon>Pseudomonadota</taxon>
        <taxon>Alphaproteobacteria</taxon>
        <taxon>Sphingomonadales</taxon>
        <taxon>Sphingomonadaceae</taxon>
        <taxon>Allosphingosinicella</taxon>
    </lineage>
</organism>
<dbReference type="Gene3D" id="1.20.120.160">
    <property type="entry name" value="HPT domain"/>
    <property type="match status" value="1"/>
</dbReference>
<feature type="domain" description="HPt" evidence="3">
    <location>
        <begin position="21"/>
        <end position="123"/>
    </location>
</feature>
<dbReference type="GO" id="GO:0000160">
    <property type="term" value="P:phosphorelay signal transduction system"/>
    <property type="evidence" value="ECO:0007669"/>
    <property type="project" value="UniProtKB-KW"/>
</dbReference>
<keyword evidence="1" id="KW-0902">Two-component regulatory system</keyword>